<organism evidence="3 4">
    <name type="scientific">Basidiobolus ranarum</name>
    <dbReference type="NCBI Taxonomy" id="34480"/>
    <lineage>
        <taxon>Eukaryota</taxon>
        <taxon>Fungi</taxon>
        <taxon>Fungi incertae sedis</taxon>
        <taxon>Zoopagomycota</taxon>
        <taxon>Entomophthoromycotina</taxon>
        <taxon>Basidiobolomycetes</taxon>
        <taxon>Basidiobolales</taxon>
        <taxon>Basidiobolaceae</taxon>
        <taxon>Basidiobolus</taxon>
    </lineage>
</organism>
<feature type="signal peptide" evidence="2">
    <location>
        <begin position="1"/>
        <end position="16"/>
    </location>
</feature>
<comment type="caution">
    <text evidence="3">The sequence shown here is derived from an EMBL/GenBank/DDBJ whole genome shotgun (WGS) entry which is preliminary data.</text>
</comment>
<protein>
    <submittedName>
        <fullName evidence="3">Uncharacterized protein</fullName>
    </submittedName>
</protein>
<keyword evidence="2" id="KW-0732">Signal</keyword>
<sequence>MRISTLVFFNLMLVVASQETPTESEFSILTIDDTATPFGSDTISSRSMPTSTYPNSEVNVDKSATSTDRISSSPSVNTITSFAGTSQPSIPMLSATKSSVGNGIGTTTSTPNKSGMELLKVTLYAPIICVLLAIIVA</sequence>
<evidence type="ECO:0000256" key="1">
    <source>
        <dbReference type="SAM" id="MobiDB-lite"/>
    </source>
</evidence>
<evidence type="ECO:0000256" key="2">
    <source>
        <dbReference type="SAM" id="SignalP"/>
    </source>
</evidence>
<feature type="region of interest" description="Disordered" evidence="1">
    <location>
        <begin position="40"/>
        <end position="74"/>
    </location>
</feature>
<accession>A0ABR2VWN9</accession>
<feature type="chain" id="PRO_5045948865" evidence="2">
    <location>
        <begin position="17"/>
        <end position="137"/>
    </location>
</feature>
<evidence type="ECO:0000313" key="4">
    <source>
        <dbReference type="Proteomes" id="UP001479436"/>
    </source>
</evidence>
<reference evidence="3 4" key="1">
    <citation type="submission" date="2023-04" db="EMBL/GenBank/DDBJ databases">
        <title>Genome of Basidiobolus ranarum AG-B5.</title>
        <authorList>
            <person name="Stajich J.E."/>
            <person name="Carter-House D."/>
            <person name="Gryganskyi A."/>
        </authorList>
    </citation>
    <scope>NUCLEOTIDE SEQUENCE [LARGE SCALE GENOMIC DNA]</scope>
    <source>
        <strain evidence="3 4">AG-B5</strain>
    </source>
</reference>
<proteinExistence type="predicted"/>
<dbReference type="Proteomes" id="UP001479436">
    <property type="component" value="Unassembled WGS sequence"/>
</dbReference>
<gene>
    <name evidence="3" type="ORF">K7432_009699</name>
</gene>
<evidence type="ECO:0000313" key="3">
    <source>
        <dbReference type="EMBL" id="KAK9708339.1"/>
    </source>
</evidence>
<name>A0ABR2VWN9_9FUNG</name>
<keyword evidence="4" id="KW-1185">Reference proteome</keyword>
<dbReference type="EMBL" id="JASJQH010007493">
    <property type="protein sequence ID" value="KAK9708339.1"/>
    <property type="molecule type" value="Genomic_DNA"/>
</dbReference>